<dbReference type="SUPFAM" id="SSF55298">
    <property type="entry name" value="YjgF-like"/>
    <property type="match status" value="1"/>
</dbReference>
<dbReference type="InterPro" id="IPR035959">
    <property type="entry name" value="RutC-like_sf"/>
</dbReference>
<evidence type="ECO:0000313" key="2">
    <source>
        <dbReference type="EMBL" id="KDN53652.1"/>
    </source>
</evidence>
<dbReference type="NCBIfam" id="TIGR00004">
    <property type="entry name" value="Rid family detoxifying hydrolase"/>
    <property type="match status" value="1"/>
</dbReference>
<evidence type="ECO:0000256" key="1">
    <source>
        <dbReference type="ARBA" id="ARBA00010552"/>
    </source>
</evidence>
<gene>
    <name evidence="2" type="ORF">K437DRAFT_253018</name>
</gene>
<dbReference type="GO" id="GO:0019239">
    <property type="term" value="F:deaminase activity"/>
    <property type="evidence" value="ECO:0007669"/>
    <property type="project" value="TreeGrafter"/>
</dbReference>
<accession>A0A066WI09</accession>
<evidence type="ECO:0000313" key="3">
    <source>
        <dbReference type="Proteomes" id="UP000027361"/>
    </source>
</evidence>
<dbReference type="FunFam" id="3.30.1330.40:FF:000001">
    <property type="entry name" value="L-PSP family endoribonuclease"/>
    <property type="match status" value="1"/>
</dbReference>
<keyword evidence="3" id="KW-1185">Reference proteome</keyword>
<dbReference type="CDD" id="cd00448">
    <property type="entry name" value="YjgF_YER057c_UK114_family"/>
    <property type="match status" value="1"/>
</dbReference>
<reference evidence="2 3" key="1">
    <citation type="submission" date="2014-05" db="EMBL/GenBank/DDBJ databases">
        <title>Draft genome sequence of a rare smut relative, Tilletiaria anomala UBC 951.</title>
        <authorList>
            <consortium name="DOE Joint Genome Institute"/>
            <person name="Toome M."/>
            <person name="Kuo A."/>
            <person name="Henrissat B."/>
            <person name="Lipzen A."/>
            <person name="Tritt A."/>
            <person name="Yoshinaga Y."/>
            <person name="Zane M."/>
            <person name="Barry K."/>
            <person name="Grigoriev I.V."/>
            <person name="Spatafora J.W."/>
            <person name="Aimea M.C."/>
        </authorList>
    </citation>
    <scope>NUCLEOTIDE SEQUENCE [LARGE SCALE GENOMIC DNA]</scope>
    <source>
        <strain evidence="2 3">UBC 951</strain>
    </source>
</reference>
<sequence>MLAHRLRPRALRLLSPLASSSSSTALVRARTAHLPQKQQSAFSRASHTMSSSAPAPVYKTCASTDAPAALGPYSQAVVHNGLAFISGCVPFDPATMRIVDGGAPSDAPGAIEAQTQQALSNLFAVLRAAGADRNSVLKTTVFLKDMNHFQRVNAVYEKMFAPYKPARSAVEVARLPFDVAVEVECIAAVINEQKEE</sequence>
<dbReference type="Pfam" id="PF01042">
    <property type="entry name" value="Ribonuc_L-PSP"/>
    <property type="match status" value="1"/>
</dbReference>
<dbReference type="PANTHER" id="PTHR11803:SF58">
    <property type="entry name" value="PROTEIN HMF1-RELATED"/>
    <property type="match status" value="1"/>
</dbReference>
<protein>
    <submittedName>
        <fullName evidence="2">YjgF-like protein</fullName>
    </submittedName>
</protein>
<dbReference type="PANTHER" id="PTHR11803">
    <property type="entry name" value="2-IMINOBUTANOATE/2-IMINOPROPANOATE DEAMINASE RIDA"/>
    <property type="match status" value="1"/>
</dbReference>
<dbReference type="EMBL" id="JMSN01000001">
    <property type="protein sequence ID" value="KDN53652.1"/>
    <property type="molecule type" value="Genomic_DNA"/>
</dbReference>
<organism evidence="2 3">
    <name type="scientific">Tilletiaria anomala (strain ATCC 24038 / CBS 436.72 / UBC 951)</name>
    <dbReference type="NCBI Taxonomy" id="1037660"/>
    <lineage>
        <taxon>Eukaryota</taxon>
        <taxon>Fungi</taxon>
        <taxon>Dikarya</taxon>
        <taxon>Basidiomycota</taxon>
        <taxon>Ustilaginomycotina</taxon>
        <taxon>Exobasidiomycetes</taxon>
        <taxon>Georgefischeriales</taxon>
        <taxon>Tilletiariaceae</taxon>
        <taxon>Tilletiaria</taxon>
    </lineage>
</organism>
<dbReference type="InParanoid" id="A0A066WI09"/>
<dbReference type="Proteomes" id="UP000027361">
    <property type="component" value="Unassembled WGS sequence"/>
</dbReference>
<dbReference type="STRING" id="1037660.A0A066WI09"/>
<dbReference type="InterPro" id="IPR006175">
    <property type="entry name" value="YjgF/YER057c/UK114"/>
</dbReference>
<dbReference type="InterPro" id="IPR006056">
    <property type="entry name" value="RidA"/>
</dbReference>
<dbReference type="GeneID" id="25263457"/>
<dbReference type="Gene3D" id="3.30.1330.40">
    <property type="entry name" value="RutC-like"/>
    <property type="match status" value="1"/>
</dbReference>
<dbReference type="OrthoDB" id="309640at2759"/>
<dbReference type="GO" id="GO:0005829">
    <property type="term" value="C:cytosol"/>
    <property type="evidence" value="ECO:0007669"/>
    <property type="project" value="TreeGrafter"/>
</dbReference>
<dbReference type="GO" id="GO:0005739">
    <property type="term" value="C:mitochondrion"/>
    <property type="evidence" value="ECO:0007669"/>
    <property type="project" value="TreeGrafter"/>
</dbReference>
<proteinExistence type="inferred from homology"/>
<comment type="similarity">
    <text evidence="1">Belongs to the RutC family.</text>
</comment>
<dbReference type="RefSeq" id="XP_013246491.1">
    <property type="nucleotide sequence ID" value="XM_013391037.1"/>
</dbReference>
<dbReference type="HOGENOM" id="CLU_100715_7_0_1"/>
<name>A0A066WI09_TILAU</name>
<dbReference type="AlphaFoldDB" id="A0A066WI09"/>
<comment type="caution">
    <text evidence="2">The sequence shown here is derived from an EMBL/GenBank/DDBJ whole genome shotgun (WGS) entry which is preliminary data.</text>
</comment>